<protein>
    <recommendedName>
        <fullName evidence="4">Lipoprotein</fullName>
    </recommendedName>
</protein>
<proteinExistence type="predicted"/>
<feature type="region of interest" description="Disordered" evidence="1">
    <location>
        <begin position="1"/>
        <end position="21"/>
    </location>
</feature>
<dbReference type="Proteomes" id="UP000603904">
    <property type="component" value="Unassembled WGS sequence"/>
</dbReference>
<comment type="caution">
    <text evidence="2">The sequence shown here is derived from an EMBL/GenBank/DDBJ whole genome shotgun (WGS) entry which is preliminary data.</text>
</comment>
<accession>A0ABQ4G6Z2</accession>
<reference evidence="2 3" key="1">
    <citation type="submission" date="2021-01" db="EMBL/GenBank/DDBJ databases">
        <title>Whole genome shotgun sequence of Microbispora corallina NBRC 16416.</title>
        <authorList>
            <person name="Komaki H."/>
            <person name="Tamura T."/>
        </authorList>
    </citation>
    <scope>NUCLEOTIDE SEQUENCE [LARGE SCALE GENOMIC DNA]</scope>
    <source>
        <strain evidence="2 3">NBRC 16416</strain>
    </source>
</reference>
<keyword evidence="3" id="KW-1185">Reference proteome</keyword>
<sequence>MTPHPPPARGVRRRPPGRGTAAPVAALMAVLAAGCAPGPSQGYRPPPAGATVSAVPAPTGATGGSTPGPATPAPVRTGRPSFPFPRDFRVVVATSGAPAKAAGAVRTFGEFWRAWWYAVTTAGRDERYLQYIVPGTEAYGTGLFARVVGEWRAEGVRPVGVVRAHDVRVVAADAGGVTLAGCGDETRAGTKNLTTGRVSWTFGQHDTSRYKIRIMMVPGQAGGWRIRAYQSVPVTSPAGRECR</sequence>
<feature type="region of interest" description="Disordered" evidence="1">
    <location>
        <begin position="42"/>
        <end position="74"/>
    </location>
</feature>
<dbReference type="EMBL" id="BOOC01000032">
    <property type="protein sequence ID" value="GIH42787.1"/>
    <property type="molecule type" value="Genomic_DNA"/>
</dbReference>
<evidence type="ECO:0008006" key="4">
    <source>
        <dbReference type="Google" id="ProtNLM"/>
    </source>
</evidence>
<gene>
    <name evidence="2" type="ORF">Mco01_57870</name>
</gene>
<evidence type="ECO:0000313" key="3">
    <source>
        <dbReference type="Proteomes" id="UP000603904"/>
    </source>
</evidence>
<name>A0ABQ4G6Z2_9ACTN</name>
<evidence type="ECO:0000313" key="2">
    <source>
        <dbReference type="EMBL" id="GIH42787.1"/>
    </source>
</evidence>
<dbReference type="RefSeq" id="WP_204059954.1">
    <property type="nucleotide sequence ID" value="NZ_BAAAGP010000026.1"/>
</dbReference>
<evidence type="ECO:0000256" key="1">
    <source>
        <dbReference type="SAM" id="MobiDB-lite"/>
    </source>
</evidence>
<organism evidence="2 3">
    <name type="scientific">Microbispora corallina</name>
    <dbReference type="NCBI Taxonomy" id="83302"/>
    <lineage>
        <taxon>Bacteria</taxon>
        <taxon>Bacillati</taxon>
        <taxon>Actinomycetota</taxon>
        <taxon>Actinomycetes</taxon>
        <taxon>Streptosporangiales</taxon>
        <taxon>Streptosporangiaceae</taxon>
        <taxon>Microbispora</taxon>
    </lineage>
</organism>